<dbReference type="HOGENOM" id="CLU_1684672_0_0_7"/>
<sequence>MNANPARRPLVPALEEASKALLVLTPFTLLLGLMALAVCPLSNLEMKAERAGIDLEHLHDALRLYQSRTGRLPTSDEGLQPLIDQGVLEKLPDEPWSNPYLYSLRGGTLELGSLGADGVLGGDGEDKDIVLRCDVDPVTQALLRCEPNPPARDGPP</sequence>
<evidence type="ECO:0000259" key="2">
    <source>
        <dbReference type="Pfam" id="PF08334"/>
    </source>
</evidence>
<organism evidence="3 4">
    <name type="scientific">Myxococcus stipitatus (strain DSM 14675 / JCM 12634 / Mx s8)</name>
    <dbReference type="NCBI Taxonomy" id="1278073"/>
    <lineage>
        <taxon>Bacteria</taxon>
        <taxon>Pseudomonadati</taxon>
        <taxon>Myxococcota</taxon>
        <taxon>Myxococcia</taxon>
        <taxon>Myxococcales</taxon>
        <taxon>Cystobacterineae</taxon>
        <taxon>Myxococcaceae</taxon>
        <taxon>Myxococcus</taxon>
    </lineage>
</organism>
<evidence type="ECO:0000313" key="3">
    <source>
        <dbReference type="EMBL" id="AGC41648.1"/>
    </source>
</evidence>
<name>L7U078_MYXSD</name>
<protein>
    <submittedName>
        <fullName evidence="3">General secretion pathway protein G</fullName>
    </submittedName>
</protein>
<keyword evidence="1" id="KW-0812">Transmembrane</keyword>
<dbReference type="eggNOG" id="COG2165">
    <property type="taxonomic scope" value="Bacteria"/>
</dbReference>
<gene>
    <name evidence="3" type="ordered locus">MYSTI_00290</name>
</gene>
<dbReference type="PATRIC" id="fig|1278073.3.peg.304"/>
<dbReference type="EMBL" id="CP004025">
    <property type="protein sequence ID" value="AGC41648.1"/>
    <property type="molecule type" value="Genomic_DNA"/>
</dbReference>
<keyword evidence="1" id="KW-1133">Transmembrane helix</keyword>
<reference evidence="3 4" key="1">
    <citation type="journal article" date="2013" name="Genome Announc.">
        <title>Complete genome sequence of Myxococcus stipitatus strain DSM 14675, a fruiting myxobacterium.</title>
        <authorList>
            <person name="Huntley S."/>
            <person name="Kneip S."/>
            <person name="Treuner-Lange A."/>
            <person name="Sogaard-Andersen L."/>
        </authorList>
    </citation>
    <scope>NUCLEOTIDE SEQUENCE [LARGE SCALE GENOMIC DNA]</scope>
    <source>
        <strain evidence="4">DSM 14675 / JCM 12634 / Mx s8</strain>
    </source>
</reference>
<dbReference type="RefSeq" id="WP_015345911.1">
    <property type="nucleotide sequence ID" value="NC_020126.1"/>
</dbReference>
<dbReference type="KEGG" id="msd:MYSTI_00290"/>
<dbReference type="OrthoDB" id="9795612at2"/>
<dbReference type="Pfam" id="PF08334">
    <property type="entry name" value="T2SSG"/>
    <property type="match status" value="1"/>
</dbReference>
<dbReference type="InterPro" id="IPR045584">
    <property type="entry name" value="Pilin-like"/>
</dbReference>
<dbReference type="InterPro" id="IPR013545">
    <property type="entry name" value="T2SS_protein-GspG_C"/>
</dbReference>
<feature type="domain" description="Type II secretion system protein GspG C-terminal" evidence="2">
    <location>
        <begin position="47"/>
        <end position="130"/>
    </location>
</feature>
<dbReference type="AlphaFoldDB" id="L7U078"/>
<proteinExistence type="predicted"/>
<keyword evidence="4" id="KW-1185">Reference proteome</keyword>
<dbReference type="Gene3D" id="3.30.700.10">
    <property type="entry name" value="Glycoprotein, Type 4 Pilin"/>
    <property type="match status" value="1"/>
</dbReference>
<dbReference type="Proteomes" id="UP000011131">
    <property type="component" value="Chromosome"/>
</dbReference>
<evidence type="ECO:0000313" key="4">
    <source>
        <dbReference type="Proteomes" id="UP000011131"/>
    </source>
</evidence>
<accession>L7U078</accession>
<evidence type="ECO:0000256" key="1">
    <source>
        <dbReference type="SAM" id="Phobius"/>
    </source>
</evidence>
<keyword evidence="1" id="KW-0472">Membrane</keyword>
<dbReference type="STRING" id="1278073.MYSTI_00290"/>
<feature type="transmembrane region" description="Helical" evidence="1">
    <location>
        <begin position="20"/>
        <end position="41"/>
    </location>
</feature>
<dbReference type="SUPFAM" id="SSF54523">
    <property type="entry name" value="Pili subunits"/>
    <property type="match status" value="1"/>
</dbReference>